<evidence type="ECO:0000313" key="4">
    <source>
        <dbReference type="Proteomes" id="UP000321513"/>
    </source>
</evidence>
<organism evidence="3 4">
    <name type="scientific">Segetibacter aerophilus</name>
    <dbReference type="NCBI Taxonomy" id="670293"/>
    <lineage>
        <taxon>Bacteria</taxon>
        <taxon>Pseudomonadati</taxon>
        <taxon>Bacteroidota</taxon>
        <taxon>Chitinophagia</taxon>
        <taxon>Chitinophagales</taxon>
        <taxon>Chitinophagaceae</taxon>
        <taxon>Segetibacter</taxon>
    </lineage>
</organism>
<proteinExistence type="predicted"/>
<dbReference type="Pfam" id="PF01531">
    <property type="entry name" value="Glyco_transf_11"/>
    <property type="match status" value="1"/>
</dbReference>
<dbReference type="PANTHER" id="PTHR11927">
    <property type="entry name" value="GALACTOSIDE 2-L-FUCOSYLTRANSFERASE"/>
    <property type="match status" value="1"/>
</dbReference>
<dbReference type="GO" id="GO:0008107">
    <property type="term" value="F:galactoside 2-alpha-L-fucosyltransferase activity"/>
    <property type="evidence" value="ECO:0007669"/>
    <property type="project" value="InterPro"/>
</dbReference>
<comment type="caution">
    <text evidence="3">The sequence shown here is derived from an EMBL/GenBank/DDBJ whole genome shotgun (WGS) entry which is preliminary data.</text>
</comment>
<keyword evidence="2 3" id="KW-0808">Transferase</keyword>
<dbReference type="EMBL" id="BJYT01000005">
    <property type="protein sequence ID" value="GEO09128.1"/>
    <property type="molecule type" value="Genomic_DNA"/>
</dbReference>
<dbReference type="OrthoDB" id="9794601at2"/>
<name>A0A512BAY8_9BACT</name>
<dbReference type="InterPro" id="IPR002516">
    <property type="entry name" value="Glyco_trans_11"/>
</dbReference>
<gene>
    <name evidence="3" type="ORF">SAE01_16240</name>
</gene>
<dbReference type="GO" id="GO:0005975">
    <property type="term" value="P:carbohydrate metabolic process"/>
    <property type="evidence" value="ECO:0007669"/>
    <property type="project" value="InterPro"/>
</dbReference>
<protein>
    <submittedName>
        <fullName evidence="3">Alpha-1,2-fucosyltransferase</fullName>
    </submittedName>
</protein>
<keyword evidence="1 3" id="KW-0328">Glycosyltransferase</keyword>
<dbReference type="GO" id="GO:0016020">
    <property type="term" value="C:membrane"/>
    <property type="evidence" value="ECO:0007669"/>
    <property type="project" value="InterPro"/>
</dbReference>
<evidence type="ECO:0000313" key="3">
    <source>
        <dbReference type="EMBL" id="GEO09128.1"/>
    </source>
</evidence>
<keyword evidence="4" id="KW-1185">Reference proteome</keyword>
<dbReference type="CDD" id="cd11301">
    <property type="entry name" value="Fut1_Fut2_like"/>
    <property type="match status" value="1"/>
</dbReference>
<dbReference type="Gene3D" id="3.40.50.11350">
    <property type="match status" value="1"/>
</dbReference>
<sequence>MIITQINGGLGNQLFQYAAGRALAEYHQVPLKIENSFYKTVDFASFELERFNAQVQLASVDEIEKFNSKNFFTKACSKILPVHKKIFFVEPYSHFYNKFFSAPSNSYLKGLWQSEKYFSSIKDTIRHEFILKDKLVIHLRPKAEAMRKENSVAVHIRRGDYTNPNVEKVMGLLRLDYYKKALSLLQKKTGNLKVYFFSDDIEFVGKNMTLNYDFEFVSGAITSRNYEDFYLMQHCKHNIIANSTFSWWSAYLNNYNEKIVVAPKNWFNTTSKNSNDLLPEAWYKL</sequence>
<reference evidence="3 4" key="1">
    <citation type="submission" date="2019-07" db="EMBL/GenBank/DDBJ databases">
        <title>Whole genome shotgun sequence of Segetibacter aerophilus NBRC 106135.</title>
        <authorList>
            <person name="Hosoyama A."/>
            <person name="Uohara A."/>
            <person name="Ohji S."/>
            <person name="Ichikawa N."/>
        </authorList>
    </citation>
    <scope>NUCLEOTIDE SEQUENCE [LARGE SCALE GENOMIC DNA]</scope>
    <source>
        <strain evidence="3 4">NBRC 106135</strain>
    </source>
</reference>
<dbReference type="AlphaFoldDB" id="A0A512BAY8"/>
<evidence type="ECO:0000256" key="1">
    <source>
        <dbReference type="ARBA" id="ARBA00022676"/>
    </source>
</evidence>
<dbReference type="RefSeq" id="WP_147203257.1">
    <property type="nucleotide sequence ID" value="NZ_BJYT01000005.1"/>
</dbReference>
<accession>A0A512BAY8</accession>
<evidence type="ECO:0000256" key="2">
    <source>
        <dbReference type="ARBA" id="ARBA00022679"/>
    </source>
</evidence>
<dbReference type="PANTHER" id="PTHR11927:SF9">
    <property type="entry name" value="L-FUCOSYLTRANSFERASE"/>
    <property type="match status" value="1"/>
</dbReference>
<dbReference type="Proteomes" id="UP000321513">
    <property type="component" value="Unassembled WGS sequence"/>
</dbReference>